<organism evidence="10 11">
    <name type="scientific">Seiridium unicorne</name>
    <dbReference type="NCBI Taxonomy" id="138068"/>
    <lineage>
        <taxon>Eukaryota</taxon>
        <taxon>Fungi</taxon>
        <taxon>Dikarya</taxon>
        <taxon>Ascomycota</taxon>
        <taxon>Pezizomycotina</taxon>
        <taxon>Sordariomycetes</taxon>
        <taxon>Xylariomycetidae</taxon>
        <taxon>Amphisphaeriales</taxon>
        <taxon>Sporocadaceae</taxon>
        <taxon>Seiridium</taxon>
    </lineage>
</organism>
<evidence type="ECO:0000256" key="8">
    <source>
        <dbReference type="SAM" id="MobiDB-lite"/>
    </source>
</evidence>
<dbReference type="PROSITE" id="PS00463">
    <property type="entry name" value="ZN2_CY6_FUNGAL_1"/>
    <property type="match status" value="1"/>
</dbReference>
<feature type="region of interest" description="Disordered" evidence="8">
    <location>
        <begin position="1"/>
        <end position="28"/>
    </location>
</feature>
<name>A0ABR2UPY3_9PEZI</name>
<evidence type="ECO:0000313" key="10">
    <source>
        <dbReference type="EMBL" id="KAK9416481.1"/>
    </source>
</evidence>
<keyword evidence="11" id="KW-1185">Reference proteome</keyword>
<dbReference type="CDD" id="cd12148">
    <property type="entry name" value="fungal_TF_MHR"/>
    <property type="match status" value="1"/>
</dbReference>
<dbReference type="Gene3D" id="4.10.240.10">
    <property type="entry name" value="Zn(2)-C6 fungal-type DNA-binding domain"/>
    <property type="match status" value="1"/>
</dbReference>
<dbReference type="InterPro" id="IPR036864">
    <property type="entry name" value="Zn2-C6_fun-type_DNA-bd_sf"/>
</dbReference>
<protein>
    <recommendedName>
        <fullName evidence="9">Zn(2)-C6 fungal-type domain-containing protein</fullName>
    </recommendedName>
</protein>
<evidence type="ECO:0000256" key="7">
    <source>
        <dbReference type="ARBA" id="ARBA00023242"/>
    </source>
</evidence>
<keyword evidence="2" id="KW-0479">Metal-binding</keyword>
<evidence type="ECO:0000313" key="11">
    <source>
        <dbReference type="Proteomes" id="UP001408356"/>
    </source>
</evidence>
<keyword evidence="5" id="KW-0238">DNA-binding</keyword>
<dbReference type="InterPro" id="IPR051615">
    <property type="entry name" value="Transcr_Regulatory_Elem"/>
</dbReference>
<dbReference type="CDD" id="cd00067">
    <property type="entry name" value="GAL4"/>
    <property type="match status" value="1"/>
</dbReference>
<feature type="compositionally biased region" description="Low complexity" evidence="8">
    <location>
        <begin position="791"/>
        <end position="814"/>
    </location>
</feature>
<keyword evidence="6" id="KW-0804">Transcription</keyword>
<feature type="region of interest" description="Disordered" evidence="8">
    <location>
        <begin position="91"/>
        <end position="115"/>
    </location>
</feature>
<dbReference type="Pfam" id="PF00172">
    <property type="entry name" value="Zn_clus"/>
    <property type="match status" value="1"/>
</dbReference>
<evidence type="ECO:0000256" key="5">
    <source>
        <dbReference type="ARBA" id="ARBA00023125"/>
    </source>
</evidence>
<evidence type="ECO:0000256" key="3">
    <source>
        <dbReference type="ARBA" id="ARBA00022833"/>
    </source>
</evidence>
<comment type="caution">
    <text evidence="10">The sequence shown here is derived from an EMBL/GenBank/DDBJ whole genome shotgun (WGS) entry which is preliminary data.</text>
</comment>
<accession>A0ABR2UPY3</accession>
<keyword evidence="4" id="KW-0805">Transcription regulation</keyword>
<dbReference type="PANTHER" id="PTHR31313:SF79">
    <property type="entry name" value="C6 FINGER DOMAIN-CONTAINING PROTEIN"/>
    <property type="match status" value="1"/>
</dbReference>
<dbReference type="InterPro" id="IPR007219">
    <property type="entry name" value="XnlR_reg_dom"/>
</dbReference>
<keyword evidence="3" id="KW-0862">Zinc</keyword>
<dbReference type="PROSITE" id="PS50048">
    <property type="entry name" value="ZN2_CY6_FUNGAL_2"/>
    <property type="match status" value="1"/>
</dbReference>
<dbReference type="SUPFAM" id="SSF57701">
    <property type="entry name" value="Zn2/Cys6 DNA-binding domain"/>
    <property type="match status" value="1"/>
</dbReference>
<gene>
    <name evidence="10" type="ORF">SUNI508_01898</name>
</gene>
<dbReference type="Pfam" id="PF04082">
    <property type="entry name" value="Fungal_trans"/>
    <property type="match status" value="1"/>
</dbReference>
<evidence type="ECO:0000256" key="2">
    <source>
        <dbReference type="ARBA" id="ARBA00022723"/>
    </source>
</evidence>
<comment type="subcellular location">
    <subcellularLocation>
        <location evidence="1">Nucleus</location>
    </subcellularLocation>
</comment>
<dbReference type="SMART" id="SM00066">
    <property type="entry name" value="GAL4"/>
    <property type="match status" value="1"/>
</dbReference>
<dbReference type="InterPro" id="IPR001138">
    <property type="entry name" value="Zn2Cys6_DnaBD"/>
</dbReference>
<feature type="domain" description="Zn(2)-C6 fungal-type" evidence="9">
    <location>
        <begin position="54"/>
        <end position="87"/>
    </location>
</feature>
<evidence type="ECO:0000259" key="9">
    <source>
        <dbReference type="PROSITE" id="PS50048"/>
    </source>
</evidence>
<evidence type="ECO:0000256" key="6">
    <source>
        <dbReference type="ARBA" id="ARBA00023163"/>
    </source>
</evidence>
<keyword evidence="7" id="KW-0539">Nucleus</keyword>
<dbReference type="Proteomes" id="UP001408356">
    <property type="component" value="Unassembled WGS sequence"/>
</dbReference>
<dbReference type="PANTHER" id="PTHR31313">
    <property type="entry name" value="TY1 ENHANCER ACTIVATOR"/>
    <property type="match status" value="1"/>
</dbReference>
<feature type="compositionally biased region" description="Polar residues" evidence="8">
    <location>
        <begin position="196"/>
        <end position="217"/>
    </location>
</feature>
<dbReference type="EMBL" id="JARVKF010000407">
    <property type="protein sequence ID" value="KAK9416481.1"/>
    <property type="molecule type" value="Genomic_DNA"/>
</dbReference>
<reference evidence="10 11" key="1">
    <citation type="journal article" date="2024" name="J. Plant Pathol.">
        <title>Sequence and assembly of the genome of Seiridium unicorne, isolate CBS 538.82, causal agent of cypress canker disease.</title>
        <authorList>
            <person name="Scali E."/>
            <person name="Rocca G.D."/>
            <person name="Danti R."/>
            <person name="Garbelotto M."/>
            <person name="Barberini S."/>
            <person name="Baroncelli R."/>
            <person name="Emiliani G."/>
        </authorList>
    </citation>
    <scope>NUCLEOTIDE SEQUENCE [LARGE SCALE GENOMIC DNA]</scope>
    <source>
        <strain evidence="10 11">BM-138-508</strain>
    </source>
</reference>
<sequence>MSNDPSVRRLLPQNSHLGQFSYAPPAYQQPRETQKNYVFVDEHNRHKRLKVMRACEGCRRRKIKCDAATTNTWPCSACIRLKLHCVRPNGQYDGSADSQPYETPRSDYETGPMPDDFRQMSSHPQSMMGGQPKAAMYGTQGPYSDGHHVYQAVPYAAPPPAQHNMHYTTMPPVGVMDQSYAPANVFPTPPMHHQQAPHSESSPESYTQDHYGQNNDLSDLLGSLKMDERGTELKAPYLDKMLALRNVEDEPVTEDADDFKVSLPSSSVPGSKIRIPPELMPDEETILHYFDLYFANVHPYVPVLNKAQFYQQWHTNRDSISPLILEAIFAVAGRLADEPALGQQWIALASKHADAFMDVPRLSTLQALLIILKAREASPKKGYYYRSWMSIVNCIAMAKDLDLHEHYEDHKAGKPCGSSPADCLTKTRIWQTIFICELMIGSPQGRHDLSVDLESLDFSVPRPMPGGDDAEYHVTRNFTYFARSVRSVRRMNNVYARIKRRKDWGIDPEFVQLNPSMNSWLSDLPADLSVTFAPDGSPPWLPSHFIGNLHSYYYLAVLMLHRPQLNFLDPNSHDGQWKSHMVLCLSSAKLLCRLQEAMLQSFGLSGLQCMQRGISFTIYAVLTCIPLYLVALTSPDPDLNSDARDYFTRHMRILEKTMGSWPMPEMVKQIDAVREAFSADLRKPFVLKPSFPYGSPAQGHSTPPRANGIKPPMLRTSSVDQVSYTSHPITPPISAGPVDNKSDSSPAIQSLVMMASGQNSQAPSLPHGISMAEPPTWNPSRIFDQWNSTFGTPQPSSVPPQSSSLSVPPSSGTPEVPSIQALQSANASMPSGQAMPPQQYSAAPVQSFVTPAMWQESVASVYEGGIKRHWDAR</sequence>
<evidence type="ECO:0000256" key="4">
    <source>
        <dbReference type="ARBA" id="ARBA00023015"/>
    </source>
</evidence>
<feature type="region of interest" description="Disordered" evidence="8">
    <location>
        <begin position="778"/>
        <end position="817"/>
    </location>
</feature>
<dbReference type="SMART" id="SM00906">
    <property type="entry name" value="Fungal_trans"/>
    <property type="match status" value="1"/>
</dbReference>
<feature type="region of interest" description="Disordered" evidence="8">
    <location>
        <begin position="186"/>
        <end position="219"/>
    </location>
</feature>
<proteinExistence type="predicted"/>
<evidence type="ECO:0000256" key="1">
    <source>
        <dbReference type="ARBA" id="ARBA00004123"/>
    </source>
</evidence>